<dbReference type="RefSeq" id="WP_157813511.1">
    <property type="nucleotide sequence ID" value="NZ_CP023398.1"/>
</dbReference>
<reference evidence="1 2" key="1">
    <citation type="submission" date="2023-12" db="EMBL/GenBank/DDBJ databases">
        <title>Friends and Foes: Symbiotic and Algicidal bacterial influence on Karenia brevis blooms.</title>
        <authorList>
            <person name="Fei C."/>
            <person name="Mohamed A.R."/>
            <person name="Booker A."/>
            <person name="Arshad M."/>
            <person name="Klass S."/>
            <person name="Ahn S."/>
            <person name="Gilbert P.M."/>
            <person name="Heil C.A."/>
            <person name="Martinez J.M."/>
            <person name="Amin S.A."/>
        </authorList>
    </citation>
    <scope>NUCLEOTIDE SEQUENCE [LARGE SCALE GENOMIC DNA]</scope>
    <source>
        <strain evidence="1 2">CE15</strain>
    </source>
</reference>
<accession>A0ABU8ETV0</accession>
<protein>
    <recommendedName>
        <fullName evidence="3">50S ribosomal protein L34</fullName>
    </recommendedName>
</protein>
<gene>
    <name evidence="1" type="ORF">WAE96_12055</name>
</gene>
<comment type="caution">
    <text evidence="1">The sequence shown here is derived from an EMBL/GenBank/DDBJ whole genome shotgun (WGS) entry which is preliminary data.</text>
</comment>
<proteinExistence type="predicted"/>
<evidence type="ECO:0000313" key="2">
    <source>
        <dbReference type="Proteomes" id="UP001382455"/>
    </source>
</evidence>
<organism evidence="1 2">
    <name type="scientific">Pseudoalteromonas spongiae</name>
    <dbReference type="NCBI Taxonomy" id="298657"/>
    <lineage>
        <taxon>Bacteria</taxon>
        <taxon>Pseudomonadati</taxon>
        <taxon>Pseudomonadota</taxon>
        <taxon>Gammaproteobacteria</taxon>
        <taxon>Alteromonadales</taxon>
        <taxon>Pseudoalteromonadaceae</taxon>
        <taxon>Pseudoalteromonas</taxon>
    </lineage>
</organism>
<sequence>MLRTRRKFKVKRSTVNTCAIRRRIARRNTHRKVLERRRAFNLLVEAEAS</sequence>
<dbReference type="Proteomes" id="UP001382455">
    <property type="component" value="Unassembled WGS sequence"/>
</dbReference>
<evidence type="ECO:0008006" key="3">
    <source>
        <dbReference type="Google" id="ProtNLM"/>
    </source>
</evidence>
<evidence type="ECO:0000313" key="1">
    <source>
        <dbReference type="EMBL" id="MEI4550400.1"/>
    </source>
</evidence>
<keyword evidence="2" id="KW-1185">Reference proteome</keyword>
<dbReference type="EMBL" id="JBAWKS010000001">
    <property type="protein sequence ID" value="MEI4550400.1"/>
    <property type="molecule type" value="Genomic_DNA"/>
</dbReference>
<name>A0ABU8ETV0_9GAMM</name>